<name>A0A1I3E0V8_9SPHI</name>
<keyword evidence="2" id="KW-1185">Reference proteome</keyword>
<dbReference type="AlphaFoldDB" id="A0A1I3E0V8"/>
<dbReference type="RefSeq" id="WP_090624244.1">
    <property type="nucleotide sequence ID" value="NZ_FOQO01000001.1"/>
</dbReference>
<evidence type="ECO:0000313" key="2">
    <source>
        <dbReference type="Proteomes" id="UP000198670"/>
    </source>
</evidence>
<accession>A0A1I3E0V8</accession>
<dbReference type="EMBL" id="FOQO01000001">
    <property type="protein sequence ID" value="SFH92533.1"/>
    <property type="molecule type" value="Genomic_DNA"/>
</dbReference>
<gene>
    <name evidence="1" type="ORF">SAMN05444682_101716</name>
</gene>
<organism evidence="1 2">
    <name type="scientific">Parapedobacter indicus</name>
    <dbReference type="NCBI Taxonomy" id="1477437"/>
    <lineage>
        <taxon>Bacteria</taxon>
        <taxon>Pseudomonadati</taxon>
        <taxon>Bacteroidota</taxon>
        <taxon>Sphingobacteriia</taxon>
        <taxon>Sphingobacteriales</taxon>
        <taxon>Sphingobacteriaceae</taxon>
        <taxon>Parapedobacter</taxon>
    </lineage>
</organism>
<reference evidence="1 2" key="1">
    <citation type="submission" date="2016-10" db="EMBL/GenBank/DDBJ databases">
        <authorList>
            <person name="de Groot N.N."/>
        </authorList>
    </citation>
    <scope>NUCLEOTIDE SEQUENCE [LARGE SCALE GENOMIC DNA]</scope>
    <source>
        <strain evidence="1 2">RK1</strain>
    </source>
</reference>
<dbReference type="STRING" id="1477437.SAMN05444682_101716"/>
<proteinExistence type="predicted"/>
<protein>
    <submittedName>
        <fullName evidence="1">Uncharacterized protein</fullName>
    </submittedName>
</protein>
<sequence>MNKELQNEIIKEAVLEATDHDSKVCELIIREGKALPALEPLKVKIAGILDSPFRFLQKRVGEIDQKKAFITVNRESLTITLDFNEDDPYSNGQIVGVITEHPTFKKFGINSGHYRTTYEMAELIKMNRSAFENIQVAMKLVHELKNFKAKVEKDLEKNNDDRGNRKILLQQTVESNVPEKFKVVMPIFKGMPKETFEVEVYFNPDDLTCTLVSPEANDTLEEIRDSAIDEVLHEIEEIAPDIVIIEK</sequence>
<evidence type="ECO:0000313" key="1">
    <source>
        <dbReference type="EMBL" id="SFH92533.1"/>
    </source>
</evidence>
<dbReference type="OrthoDB" id="1433594at2"/>
<dbReference type="Proteomes" id="UP000198670">
    <property type="component" value="Unassembled WGS sequence"/>
</dbReference>